<dbReference type="PANTHER" id="PTHR14482">
    <property type="entry name" value="CHROMOSOME 12 ORF 43 HOMOLOG"/>
    <property type="match status" value="1"/>
</dbReference>
<reference evidence="7" key="1">
    <citation type="submission" date="2025-08" db="UniProtKB">
        <authorList>
            <consortium name="RefSeq"/>
        </authorList>
    </citation>
    <scope>IDENTIFICATION</scope>
    <source>
        <tissue evidence="7">Whole insect</tissue>
    </source>
</reference>
<dbReference type="GO" id="GO:0005635">
    <property type="term" value="C:nuclear envelope"/>
    <property type="evidence" value="ECO:0007669"/>
    <property type="project" value="UniProtKB-SubCell"/>
</dbReference>
<comment type="similarity">
    <text evidence="2">Belongs to the CUSTOS family.</text>
</comment>
<dbReference type="InterPro" id="IPR026694">
    <property type="entry name" value="CUSTOS"/>
</dbReference>
<keyword evidence="4" id="KW-0217">Developmental protein</keyword>
<evidence type="ECO:0000313" key="7">
    <source>
        <dbReference type="RefSeq" id="XP_028130992.1"/>
    </source>
</evidence>
<evidence type="ECO:0000256" key="1">
    <source>
        <dbReference type="ARBA" id="ARBA00004259"/>
    </source>
</evidence>
<sequence>MSSYSSDDENLELLKEAQDSQFLQENLYSEKKDFIKPETQNIPASLRQKEDENEQFNNFKITPECQEYIAKHLCLLLDKKLENEFKYATDDTEVKSKRKKIGGVKLFSKSEKPIKIEKLPSNIVALTFKPVNRTVTKYSAPVNLDDLRAITVSGKDILLQKDIKHWSNRTKSSKFFQYKQTNNGTLELQEQPFK</sequence>
<name>A0A6P7F842_DIAVI</name>
<proteinExistence type="inferred from homology"/>
<dbReference type="InParanoid" id="A0A6P7F842"/>
<evidence type="ECO:0000256" key="6">
    <source>
        <dbReference type="ARBA" id="ARBA00023242"/>
    </source>
</evidence>
<dbReference type="PANTHER" id="PTHR14482:SF0">
    <property type="entry name" value="PROTEIN CUSTOS"/>
    <property type="match status" value="1"/>
</dbReference>
<organism evidence="7">
    <name type="scientific">Diabrotica virgifera virgifera</name>
    <name type="common">western corn rootworm</name>
    <dbReference type="NCBI Taxonomy" id="50390"/>
    <lineage>
        <taxon>Eukaryota</taxon>
        <taxon>Metazoa</taxon>
        <taxon>Ecdysozoa</taxon>
        <taxon>Arthropoda</taxon>
        <taxon>Hexapoda</taxon>
        <taxon>Insecta</taxon>
        <taxon>Pterygota</taxon>
        <taxon>Neoptera</taxon>
        <taxon>Endopterygota</taxon>
        <taxon>Coleoptera</taxon>
        <taxon>Polyphaga</taxon>
        <taxon>Cucujiformia</taxon>
        <taxon>Chrysomeloidea</taxon>
        <taxon>Chrysomelidae</taxon>
        <taxon>Galerucinae</taxon>
        <taxon>Diabroticina</taxon>
        <taxon>Diabroticites</taxon>
        <taxon>Diabrotica</taxon>
    </lineage>
</organism>
<comment type="subcellular location">
    <subcellularLocation>
        <location evidence="1">Nucleus envelope</location>
    </subcellularLocation>
</comment>
<keyword evidence="5" id="KW-0879">Wnt signaling pathway</keyword>
<gene>
    <name evidence="7" type="primary">LOC114326764</name>
</gene>
<keyword evidence="6" id="KW-0539">Nucleus</keyword>
<evidence type="ECO:0000256" key="3">
    <source>
        <dbReference type="ARBA" id="ARBA00013465"/>
    </source>
</evidence>
<evidence type="ECO:0000256" key="5">
    <source>
        <dbReference type="ARBA" id="ARBA00022687"/>
    </source>
</evidence>
<accession>A0A6P7F842</accession>
<dbReference type="GO" id="GO:0016055">
    <property type="term" value="P:Wnt signaling pathway"/>
    <property type="evidence" value="ECO:0007669"/>
    <property type="project" value="UniProtKB-KW"/>
</dbReference>
<evidence type="ECO:0000256" key="2">
    <source>
        <dbReference type="ARBA" id="ARBA00008632"/>
    </source>
</evidence>
<dbReference type="RefSeq" id="XP_028130992.1">
    <property type="nucleotide sequence ID" value="XM_028275191.1"/>
</dbReference>
<evidence type="ECO:0000256" key="4">
    <source>
        <dbReference type="ARBA" id="ARBA00022473"/>
    </source>
</evidence>
<protein>
    <recommendedName>
        <fullName evidence="3">Protein CUSTOS</fullName>
    </recommendedName>
</protein>
<dbReference type="AlphaFoldDB" id="A0A6P7F842"/>